<dbReference type="Pfam" id="PF25967">
    <property type="entry name" value="RND-MFP_C"/>
    <property type="match status" value="1"/>
</dbReference>
<dbReference type="EMBL" id="AP025730">
    <property type="protein sequence ID" value="BDI05398.1"/>
    <property type="molecule type" value="Genomic_DNA"/>
</dbReference>
<dbReference type="NCBIfam" id="TIGR01730">
    <property type="entry name" value="RND_mfp"/>
    <property type="match status" value="1"/>
</dbReference>
<evidence type="ECO:0000313" key="4">
    <source>
        <dbReference type="EMBL" id="BDI05398.1"/>
    </source>
</evidence>
<dbReference type="Gene3D" id="1.10.287.470">
    <property type="entry name" value="Helix hairpin bin"/>
    <property type="match status" value="1"/>
</dbReference>
<sequence>MRIPVLFLPTLLVAAVLTACSRSEAPAEPVRAVRTMTIGTGSATALNEYAAEVRARTESRLGFRVGGKLVKRPVELGEVVKPGQLLAQLDGADLQLAQDAAQAALRAAQANLDQAAVDLKRARELQAQQFVGVAEVDRRETALKAAQATLEQARAQSSAQGNQAAYTRLLADAAGVITSVEAEPGAVLAAGTPVLRLAQDGPRDVVFSVPEDRLPALRALRGKAGALQVQLWGGDAGAATPLAATVREVAAAADPTTRTFLVKADLVKADAAKVDGGHGEVRLGQTATVRVPGAAREGVVRLPLAAVLEQGGRSVVWVLDPQAMTVDTRAVQVAGADARQVIVSAGLAAGAEVVTAGAHALTQGQKVRRYVEPKAAAPVALPASLAASR</sequence>
<dbReference type="Gene3D" id="2.40.50.100">
    <property type="match status" value="1"/>
</dbReference>
<dbReference type="PROSITE" id="PS51257">
    <property type="entry name" value="PROKAR_LIPOPROTEIN"/>
    <property type="match status" value="1"/>
</dbReference>
<dbReference type="RefSeq" id="WP_251973436.1">
    <property type="nucleotide sequence ID" value="NZ_AP025730.1"/>
</dbReference>
<feature type="domain" description="Multidrug resistance protein MdtA-like C-terminal permuted SH3" evidence="3">
    <location>
        <begin position="300"/>
        <end position="358"/>
    </location>
</feature>
<evidence type="ECO:0000256" key="1">
    <source>
        <dbReference type="ARBA" id="ARBA00009477"/>
    </source>
</evidence>
<feature type="coiled-coil region" evidence="2">
    <location>
        <begin position="105"/>
        <end position="156"/>
    </location>
</feature>
<proteinExistence type="inferred from homology"/>
<reference evidence="4" key="1">
    <citation type="submission" date="2022-04" db="EMBL/GenBank/DDBJ databases">
        <title>Whole genome sequence of Sphaerotilus sp. FB-5.</title>
        <authorList>
            <person name="Takeda M."/>
            <person name="Narihara S."/>
            <person name="Akimoto M."/>
            <person name="Akimoto R."/>
            <person name="Nishiyashiki S."/>
            <person name="Murakami T."/>
        </authorList>
    </citation>
    <scope>NUCLEOTIDE SEQUENCE</scope>
    <source>
        <strain evidence="4">FB-5</strain>
    </source>
</reference>
<dbReference type="InterPro" id="IPR058627">
    <property type="entry name" value="MdtA-like_C"/>
</dbReference>
<dbReference type="PANTHER" id="PTHR30469:SF15">
    <property type="entry name" value="HLYD FAMILY OF SECRETION PROTEINS"/>
    <property type="match status" value="1"/>
</dbReference>
<dbReference type="SUPFAM" id="SSF111369">
    <property type="entry name" value="HlyD-like secretion proteins"/>
    <property type="match status" value="1"/>
</dbReference>
<keyword evidence="2" id="KW-0175">Coiled coil</keyword>
<organism evidence="4 5">
    <name type="scientific">Sphaerotilus microaerophilus</name>
    <dbReference type="NCBI Taxonomy" id="2914710"/>
    <lineage>
        <taxon>Bacteria</taxon>
        <taxon>Pseudomonadati</taxon>
        <taxon>Pseudomonadota</taxon>
        <taxon>Betaproteobacteria</taxon>
        <taxon>Burkholderiales</taxon>
        <taxon>Sphaerotilaceae</taxon>
        <taxon>Sphaerotilus</taxon>
    </lineage>
</organism>
<dbReference type="PANTHER" id="PTHR30469">
    <property type="entry name" value="MULTIDRUG RESISTANCE PROTEIN MDTA"/>
    <property type="match status" value="1"/>
</dbReference>
<comment type="similarity">
    <text evidence="1">Belongs to the membrane fusion protein (MFP) (TC 8.A.1) family.</text>
</comment>
<name>A0ABN6PN27_9BURK</name>
<evidence type="ECO:0000256" key="2">
    <source>
        <dbReference type="SAM" id="Coils"/>
    </source>
</evidence>
<dbReference type="Gene3D" id="2.40.420.20">
    <property type="match status" value="1"/>
</dbReference>
<keyword evidence="5" id="KW-1185">Reference proteome</keyword>
<gene>
    <name evidence="4" type="ORF">CATMQ487_23680</name>
</gene>
<evidence type="ECO:0000313" key="5">
    <source>
        <dbReference type="Proteomes" id="UP001057498"/>
    </source>
</evidence>
<evidence type="ECO:0000259" key="3">
    <source>
        <dbReference type="Pfam" id="PF25967"/>
    </source>
</evidence>
<accession>A0ABN6PN27</accession>
<protein>
    <submittedName>
        <fullName evidence="4">Hemolysin secretion protein D</fullName>
    </submittedName>
</protein>
<dbReference type="Gene3D" id="2.40.30.170">
    <property type="match status" value="1"/>
</dbReference>
<dbReference type="Proteomes" id="UP001057498">
    <property type="component" value="Chromosome"/>
</dbReference>
<dbReference type="InterPro" id="IPR006143">
    <property type="entry name" value="RND_pump_MFP"/>
</dbReference>